<dbReference type="Proteomes" id="UP000063229">
    <property type="component" value="Chromosome"/>
</dbReference>
<gene>
    <name evidence="6" type="ORF">AWM79_01625</name>
</gene>
<dbReference type="OrthoDB" id="2004788at2"/>
<keyword evidence="7" id="KW-1185">Reference proteome</keyword>
<dbReference type="AlphaFoldDB" id="A0A0X1SVW9"/>
<dbReference type="KEGG" id="pagb:AWM79_01625"/>
<evidence type="ECO:0000313" key="7">
    <source>
        <dbReference type="Proteomes" id="UP000063229"/>
    </source>
</evidence>
<dbReference type="PANTHER" id="PTHR21016:SF25">
    <property type="entry name" value="TM2 DOMAIN-CONTAINING PROTEIN DDB_G0277895-RELATED"/>
    <property type="match status" value="1"/>
</dbReference>
<feature type="domain" description="TM2" evidence="5">
    <location>
        <begin position="79"/>
        <end position="125"/>
    </location>
</feature>
<proteinExistence type="predicted"/>
<dbReference type="RefSeq" id="WP_017130474.1">
    <property type="nucleotide sequence ID" value="NZ_CP014135.1"/>
</dbReference>
<protein>
    <recommendedName>
        <fullName evidence="5">TM2 domain-containing protein</fullName>
    </recommendedName>
</protein>
<dbReference type="Pfam" id="PF05154">
    <property type="entry name" value="TM2"/>
    <property type="match status" value="2"/>
</dbReference>
<sequence>MNSYRQDGATVGTHNVLLGYLLWIFGFTGSHRFYYGKPITGTIWFCTLGLLGIGWLIDVFLIPGMDRDADLRFTTGPLSYNVAWLLLTFLGILGVHRMYQGKWLTGLLYLVTGGLLGLGVLYDFWTLNDQISLKNSGRV</sequence>
<evidence type="ECO:0000256" key="4">
    <source>
        <dbReference type="ARBA" id="ARBA00023136"/>
    </source>
</evidence>
<evidence type="ECO:0000313" key="6">
    <source>
        <dbReference type="EMBL" id="AMB84071.1"/>
    </source>
</evidence>
<comment type="subcellular location">
    <subcellularLocation>
        <location evidence="1">Membrane</location>
        <topology evidence="1">Multi-pass membrane protein</topology>
    </subcellularLocation>
</comment>
<keyword evidence="2" id="KW-0812">Transmembrane</keyword>
<keyword evidence="3" id="KW-1133">Transmembrane helix</keyword>
<evidence type="ECO:0000259" key="5">
    <source>
        <dbReference type="Pfam" id="PF05154"/>
    </source>
</evidence>
<organism evidence="6 7">
    <name type="scientific">Pseudomonas agarici</name>
    <dbReference type="NCBI Taxonomy" id="46677"/>
    <lineage>
        <taxon>Bacteria</taxon>
        <taxon>Pseudomonadati</taxon>
        <taxon>Pseudomonadota</taxon>
        <taxon>Gammaproteobacteria</taxon>
        <taxon>Pseudomonadales</taxon>
        <taxon>Pseudomonadaceae</taxon>
        <taxon>Pseudomonas</taxon>
    </lineage>
</organism>
<dbReference type="STRING" id="46677.AWM79_01625"/>
<evidence type="ECO:0000256" key="1">
    <source>
        <dbReference type="ARBA" id="ARBA00004141"/>
    </source>
</evidence>
<dbReference type="GO" id="GO:0016020">
    <property type="term" value="C:membrane"/>
    <property type="evidence" value="ECO:0007669"/>
    <property type="project" value="UniProtKB-SubCell"/>
</dbReference>
<feature type="domain" description="TM2" evidence="5">
    <location>
        <begin position="14"/>
        <end position="60"/>
    </location>
</feature>
<evidence type="ECO:0000256" key="3">
    <source>
        <dbReference type="ARBA" id="ARBA00022989"/>
    </source>
</evidence>
<evidence type="ECO:0000256" key="2">
    <source>
        <dbReference type="ARBA" id="ARBA00022692"/>
    </source>
</evidence>
<dbReference type="InterPro" id="IPR007829">
    <property type="entry name" value="TM2"/>
</dbReference>
<keyword evidence="4" id="KW-0472">Membrane</keyword>
<name>A0A0X1SVW9_PSEAA</name>
<reference evidence="6 7" key="1">
    <citation type="submission" date="2016-01" db="EMBL/GenBank/DDBJ databases">
        <authorList>
            <person name="McClelland M."/>
            <person name="Jain A."/>
            <person name="Saraogi P."/>
            <person name="Mendelson R."/>
            <person name="Westerman R."/>
            <person name="SanMiguel P."/>
            <person name="Csonka L."/>
        </authorList>
    </citation>
    <scope>NUCLEOTIDE SEQUENCE [LARGE SCALE GENOMIC DNA]</scope>
    <source>
        <strain evidence="6 7">NCPPB 2472</strain>
    </source>
</reference>
<dbReference type="PANTHER" id="PTHR21016">
    <property type="entry name" value="BETA-AMYLOID BINDING PROTEIN-RELATED"/>
    <property type="match status" value="1"/>
</dbReference>
<accession>A0A0X1SVW9</accession>
<dbReference type="EMBL" id="CP014135">
    <property type="protein sequence ID" value="AMB84071.1"/>
    <property type="molecule type" value="Genomic_DNA"/>
</dbReference>
<dbReference type="InterPro" id="IPR050932">
    <property type="entry name" value="TM2D1-3-like"/>
</dbReference>